<dbReference type="PANTHER" id="PTHR46764:SF2">
    <property type="entry name" value="E3 UBIQUITIN-PROTEIN LIGASE BAH1-LIKE-RELATED"/>
    <property type="match status" value="1"/>
</dbReference>
<dbReference type="Gene3D" id="3.30.40.10">
    <property type="entry name" value="Zinc/RING finger domain, C3HC4 (zinc finger)"/>
    <property type="match status" value="1"/>
</dbReference>
<dbReference type="GO" id="GO:0015074">
    <property type="term" value="P:DNA integration"/>
    <property type="evidence" value="ECO:0007669"/>
    <property type="project" value="InterPro"/>
</dbReference>
<evidence type="ECO:0000259" key="11">
    <source>
        <dbReference type="PROSITE" id="PS51382"/>
    </source>
</evidence>
<dbReference type="InterPro" id="IPR027370">
    <property type="entry name" value="Znf-RING_euk"/>
</dbReference>
<dbReference type="GO" id="GO:0003677">
    <property type="term" value="F:DNA binding"/>
    <property type="evidence" value="ECO:0007669"/>
    <property type="project" value="InterPro"/>
</dbReference>
<evidence type="ECO:0000256" key="7">
    <source>
        <dbReference type="ARBA" id="ARBA00022786"/>
    </source>
</evidence>
<feature type="domain" description="SPX" evidence="11">
    <location>
        <begin position="237"/>
        <end position="382"/>
    </location>
</feature>
<dbReference type="GO" id="GO:0008270">
    <property type="term" value="F:zinc ion binding"/>
    <property type="evidence" value="ECO:0007669"/>
    <property type="project" value="UniProtKB-KW"/>
</dbReference>
<evidence type="ECO:0000256" key="8">
    <source>
        <dbReference type="ARBA" id="ARBA00022833"/>
    </source>
</evidence>
<dbReference type="SMART" id="SM00184">
    <property type="entry name" value="RING"/>
    <property type="match status" value="1"/>
</dbReference>
<dbReference type="InterPro" id="IPR013762">
    <property type="entry name" value="Integrase-like_cat_sf"/>
</dbReference>
<evidence type="ECO:0000259" key="10">
    <source>
        <dbReference type="PROSITE" id="PS50089"/>
    </source>
</evidence>
<gene>
    <name evidence="12" type="ORF">WJX72_008655</name>
</gene>
<comment type="catalytic activity">
    <reaction evidence="1">
        <text>S-ubiquitinyl-[E2 ubiquitin-conjugating enzyme]-L-cysteine + [acceptor protein]-L-lysine = [E2 ubiquitin-conjugating enzyme]-L-cysteine + N(6)-ubiquitinyl-[acceptor protein]-L-lysine.</text>
        <dbReference type="EC" id="2.3.2.27"/>
    </reaction>
</comment>
<dbReference type="InterPro" id="IPR033326">
    <property type="entry name" value="BAH1"/>
</dbReference>
<evidence type="ECO:0000256" key="2">
    <source>
        <dbReference type="ARBA" id="ARBA00004906"/>
    </source>
</evidence>
<keyword evidence="7" id="KW-0833">Ubl conjugation pathway</keyword>
<comment type="caution">
    <text evidence="12">The sequence shown here is derived from an EMBL/GenBank/DDBJ whole genome shotgun (WGS) entry which is preliminary data.</text>
</comment>
<feature type="domain" description="RING-type" evidence="10">
    <location>
        <begin position="425"/>
        <end position="479"/>
    </location>
</feature>
<sequence>MGRVGAWLPAQTRGNPINSTLIADYRKGYRSQVWELGYEEGSAVRMTQEKLVQLINYLDMAADQTSCVIEQLVLHRDAVMLLYMWESCMRGKEVGRLNLRDFFTEDNAPLPPSWPEELAEGTRVVVRHNGTKTVRARRAPPITLTVSEDSQYSFLARLPGYLMQRGLSGHGVGDYIFNPLAPGRQHFADKEYSSSAIGKRLVLHLKGAGLYGGESNHGFRPDCINQPSSGPLQLDGMKFARYLKNVEQEAPSQWRGKFLRYKQLKKAIKKHAGEVAAALALHTSQPLDDWFFDILDGELKLIDRQFETSARHLIKCFDKGQPLLLCCLPLPSARLKARSPEELAEQAHWCQEYAQINAVGLRKIVKKHDKLYGNKRGQRFLQACWTAANRGRATFLHSPLLTELKALEAMLEPAPPHCADEAFKCPICLDLLYKPLGLTCGHVFCTPCVFGAAGMRNALGTTFAILQHIKRDVGCPECRKTGVFTNAVRLKRAGQLIQKRWPAEVAKRAEEENARLADMRRRLQEQQAAANESFMGFTLPY</sequence>
<dbReference type="CDD" id="cd14447">
    <property type="entry name" value="SPX"/>
    <property type="match status" value="1"/>
</dbReference>
<evidence type="ECO:0000256" key="5">
    <source>
        <dbReference type="ARBA" id="ARBA00022723"/>
    </source>
</evidence>
<evidence type="ECO:0000313" key="12">
    <source>
        <dbReference type="EMBL" id="KAK9805249.1"/>
    </source>
</evidence>
<keyword evidence="6 9" id="KW-0863">Zinc-finger</keyword>
<dbReference type="GO" id="GO:0061630">
    <property type="term" value="F:ubiquitin protein ligase activity"/>
    <property type="evidence" value="ECO:0007669"/>
    <property type="project" value="UniProtKB-EC"/>
</dbReference>
<evidence type="ECO:0000256" key="3">
    <source>
        <dbReference type="ARBA" id="ARBA00012483"/>
    </source>
</evidence>
<accession>A0AAW1P9Z8</accession>
<dbReference type="SUPFAM" id="SSF57850">
    <property type="entry name" value="RING/U-box"/>
    <property type="match status" value="1"/>
</dbReference>
<keyword evidence="8" id="KW-0862">Zinc</keyword>
<dbReference type="Proteomes" id="UP001489004">
    <property type="component" value="Unassembled WGS sequence"/>
</dbReference>
<dbReference type="PANTHER" id="PTHR46764">
    <property type="entry name" value="E3 UBIQUITIN-PROTEIN LIGASE BAH1"/>
    <property type="match status" value="1"/>
</dbReference>
<evidence type="ECO:0000313" key="13">
    <source>
        <dbReference type="Proteomes" id="UP001489004"/>
    </source>
</evidence>
<keyword evidence="5" id="KW-0479">Metal-binding</keyword>
<dbReference type="PROSITE" id="PS00518">
    <property type="entry name" value="ZF_RING_1"/>
    <property type="match status" value="1"/>
</dbReference>
<evidence type="ECO:0000256" key="4">
    <source>
        <dbReference type="ARBA" id="ARBA00022679"/>
    </source>
</evidence>
<proteinExistence type="predicted"/>
<evidence type="ECO:0000256" key="6">
    <source>
        <dbReference type="ARBA" id="ARBA00022771"/>
    </source>
</evidence>
<evidence type="ECO:0000256" key="1">
    <source>
        <dbReference type="ARBA" id="ARBA00000900"/>
    </source>
</evidence>
<comment type="pathway">
    <text evidence="2">Protein modification; protein ubiquitination.</text>
</comment>
<dbReference type="EC" id="2.3.2.27" evidence="3"/>
<dbReference type="GO" id="GO:0006310">
    <property type="term" value="P:DNA recombination"/>
    <property type="evidence" value="ECO:0007669"/>
    <property type="project" value="InterPro"/>
</dbReference>
<dbReference type="PROSITE" id="PS50089">
    <property type="entry name" value="ZF_RING_2"/>
    <property type="match status" value="1"/>
</dbReference>
<reference evidence="12 13" key="1">
    <citation type="journal article" date="2024" name="Nat. Commun.">
        <title>Phylogenomics reveals the evolutionary origins of lichenization in chlorophyte algae.</title>
        <authorList>
            <person name="Puginier C."/>
            <person name="Libourel C."/>
            <person name="Otte J."/>
            <person name="Skaloud P."/>
            <person name="Haon M."/>
            <person name="Grisel S."/>
            <person name="Petersen M."/>
            <person name="Berrin J.G."/>
            <person name="Delaux P.M."/>
            <person name="Dal Grande F."/>
            <person name="Keller J."/>
        </authorList>
    </citation>
    <scope>NUCLEOTIDE SEQUENCE [LARGE SCALE GENOMIC DNA]</scope>
    <source>
        <strain evidence="12 13">SAG 2043</strain>
    </source>
</reference>
<dbReference type="Pfam" id="PF13445">
    <property type="entry name" value="zf-RING_UBOX"/>
    <property type="match status" value="1"/>
</dbReference>
<dbReference type="Gene3D" id="1.10.443.10">
    <property type="entry name" value="Intergrase catalytic core"/>
    <property type="match status" value="1"/>
</dbReference>
<keyword evidence="13" id="KW-1185">Reference proteome</keyword>
<dbReference type="InterPro" id="IPR004331">
    <property type="entry name" value="SPX_dom"/>
</dbReference>
<dbReference type="InterPro" id="IPR013083">
    <property type="entry name" value="Znf_RING/FYVE/PHD"/>
</dbReference>
<organism evidence="12 13">
    <name type="scientific">[Myrmecia] bisecta</name>
    <dbReference type="NCBI Taxonomy" id="41462"/>
    <lineage>
        <taxon>Eukaryota</taxon>
        <taxon>Viridiplantae</taxon>
        <taxon>Chlorophyta</taxon>
        <taxon>core chlorophytes</taxon>
        <taxon>Trebouxiophyceae</taxon>
        <taxon>Trebouxiales</taxon>
        <taxon>Trebouxiaceae</taxon>
        <taxon>Myrmecia</taxon>
    </lineage>
</organism>
<protein>
    <recommendedName>
        <fullName evidence="3">RING-type E3 ubiquitin transferase</fullName>
        <ecNumber evidence="3">2.3.2.27</ecNumber>
    </recommendedName>
</protein>
<dbReference type="PROSITE" id="PS51382">
    <property type="entry name" value="SPX"/>
    <property type="match status" value="1"/>
</dbReference>
<name>A0AAW1P9Z8_9CHLO</name>
<dbReference type="InterPro" id="IPR017907">
    <property type="entry name" value="Znf_RING_CS"/>
</dbReference>
<dbReference type="EMBL" id="JALJOR010000016">
    <property type="protein sequence ID" value="KAK9805249.1"/>
    <property type="molecule type" value="Genomic_DNA"/>
</dbReference>
<dbReference type="InterPro" id="IPR001841">
    <property type="entry name" value="Znf_RING"/>
</dbReference>
<evidence type="ECO:0000256" key="9">
    <source>
        <dbReference type="PROSITE-ProRule" id="PRU00175"/>
    </source>
</evidence>
<keyword evidence="4" id="KW-0808">Transferase</keyword>
<dbReference type="AlphaFoldDB" id="A0AAW1P9Z8"/>